<dbReference type="SUPFAM" id="SSF53850">
    <property type="entry name" value="Periplasmic binding protein-like II"/>
    <property type="match status" value="1"/>
</dbReference>
<protein>
    <recommendedName>
        <fullName evidence="4">Phosphate-binding protein</fullName>
    </recommendedName>
</protein>
<accession>A0A5M3XEB6</accession>
<dbReference type="EMBL" id="BLAE01000100">
    <property type="protein sequence ID" value="GES16418.1"/>
    <property type="molecule type" value="Genomic_DNA"/>
</dbReference>
<dbReference type="AlphaFoldDB" id="A0A5M3XEB6"/>
<dbReference type="CDD" id="cd13654">
    <property type="entry name" value="PBP2_phosphate_like_2"/>
    <property type="match status" value="1"/>
</dbReference>
<comment type="caution">
    <text evidence="6">The sequence shown here is derived from an EMBL/GenBank/DDBJ whole genome shotgun (WGS) entry which is preliminary data.</text>
</comment>
<feature type="signal peptide" evidence="4">
    <location>
        <begin position="1"/>
        <end position="22"/>
    </location>
</feature>
<keyword evidence="7" id="KW-1185">Reference proteome</keyword>
<name>A0A5M3XEB6_9ACTN</name>
<dbReference type="Proteomes" id="UP000331127">
    <property type="component" value="Unassembled WGS sequence"/>
</dbReference>
<organism evidence="6 7">
    <name type="scientific">Acrocarpospora macrocephala</name>
    <dbReference type="NCBI Taxonomy" id="150177"/>
    <lineage>
        <taxon>Bacteria</taxon>
        <taxon>Bacillati</taxon>
        <taxon>Actinomycetota</taxon>
        <taxon>Actinomycetes</taxon>
        <taxon>Streptosporangiales</taxon>
        <taxon>Streptosporangiaceae</taxon>
        <taxon>Acrocarpospora</taxon>
    </lineage>
</organism>
<evidence type="ECO:0000256" key="2">
    <source>
        <dbReference type="ARBA" id="ARBA00022448"/>
    </source>
</evidence>
<gene>
    <name evidence="6" type="ORF">Amac_100160</name>
</gene>
<evidence type="ECO:0000313" key="6">
    <source>
        <dbReference type="EMBL" id="GES16418.1"/>
    </source>
</evidence>
<feature type="chain" id="PRO_5039762720" description="Phosphate-binding protein" evidence="4">
    <location>
        <begin position="23"/>
        <end position="331"/>
    </location>
</feature>
<keyword evidence="3 4" id="KW-0732">Signal</keyword>
<reference evidence="6 7" key="1">
    <citation type="submission" date="2019-10" db="EMBL/GenBank/DDBJ databases">
        <title>Whole genome shotgun sequence of Acrocarpospora macrocephala NBRC 16266.</title>
        <authorList>
            <person name="Ichikawa N."/>
            <person name="Kimura A."/>
            <person name="Kitahashi Y."/>
            <person name="Komaki H."/>
            <person name="Oguchi A."/>
        </authorList>
    </citation>
    <scope>NUCLEOTIDE SEQUENCE [LARGE SCALE GENOMIC DNA]</scope>
    <source>
        <strain evidence="6 7">NBRC 16266</strain>
    </source>
</reference>
<dbReference type="InterPro" id="IPR024370">
    <property type="entry name" value="PBP_domain"/>
</dbReference>
<feature type="domain" description="PBP" evidence="5">
    <location>
        <begin position="42"/>
        <end position="297"/>
    </location>
</feature>
<dbReference type="NCBIfam" id="TIGR02136">
    <property type="entry name" value="ptsS_2"/>
    <property type="match status" value="1"/>
</dbReference>
<dbReference type="RefSeq" id="WP_218041750.1">
    <property type="nucleotide sequence ID" value="NZ_BAAAHL010000083.1"/>
</dbReference>
<evidence type="ECO:0000256" key="3">
    <source>
        <dbReference type="ARBA" id="ARBA00022729"/>
    </source>
</evidence>
<dbReference type="GO" id="GO:0042301">
    <property type="term" value="F:phosphate ion binding"/>
    <property type="evidence" value="ECO:0007669"/>
    <property type="project" value="UniProtKB-UniRule"/>
</dbReference>
<dbReference type="Gene3D" id="3.40.190.10">
    <property type="entry name" value="Periplasmic binding protein-like II"/>
    <property type="match status" value="2"/>
</dbReference>
<dbReference type="PANTHER" id="PTHR30570">
    <property type="entry name" value="PERIPLASMIC PHOSPHATE BINDING COMPONENT OF PHOSPHATE ABC TRANSPORTER"/>
    <property type="match status" value="1"/>
</dbReference>
<dbReference type="InterPro" id="IPR011862">
    <property type="entry name" value="Phos-bd"/>
</dbReference>
<dbReference type="InterPro" id="IPR050811">
    <property type="entry name" value="Phosphate_ABC_transporter"/>
</dbReference>
<evidence type="ECO:0000256" key="1">
    <source>
        <dbReference type="ARBA" id="ARBA00008725"/>
    </source>
</evidence>
<keyword evidence="2 4" id="KW-0813">Transport</keyword>
<dbReference type="PROSITE" id="PS51257">
    <property type="entry name" value="PROKAR_LIPOPROTEIN"/>
    <property type="match status" value="1"/>
</dbReference>
<dbReference type="GO" id="GO:0006817">
    <property type="term" value="P:phosphate ion transport"/>
    <property type="evidence" value="ECO:0007669"/>
    <property type="project" value="UniProtKB-UniRule"/>
</dbReference>
<evidence type="ECO:0000256" key="4">
    <source>
        <dbReference type="RuleBase" id="RU367119"/>
    </source>
</evidence>
<sequence length="331" mass="34510">MKYAGRLAAVTLAGVLSLAACGGGDTATPADPGTEATGGAESAPAALAGEIKIDGSSTVAPLIQVAAEIFGEEQPQVKLAVGTSGTGGGFEKFCAGETAIANASRPIKDEEKAACTAKGINFGELRVATDALTVVVPKENTWATCLTVDQLKKIWEPGAEGKITSWDQVDAKFPKEPLKLFGPGTDSGTFEYFTEEINGEKNVSRKDYSPSEDDNVIVQGVAGAKGGLGYFGYTYYEENMDKLTAVQVDSGAGCVGPSAQSAQDGTYTPLSRPLFIYPNLAELKKPEVTAFVDYLVANIATIAKDAKFITLNPEQEAKLKTDSASLKTQAG</sequence>
<keyword evidence="4" id="KW-0592">Phosphate transport</keyword>
<evidence type="ECO:0000313" key="7">
    <source>
        <dbReference type="Proteomes" id="UP000331127"/>
    </source>
</evidence>
<comment type="function">
    <text evidence="4">Involved in the system for phosphate transport across the cytoplasmic membrane.</text>
</comment>
<proteinExistence type="inferred from homology"/>
<dbReference type="Pfam" id="PF12849">
    <property type="entry name" value="PBP_like_2"/>
    <property type="match status" value="1"/>
</dbReference>
<comment type="similarity">
    <text evidence="1 4">Belongs to the PstS family.</text>
</comment>
<dbReference type="PANTHER" id="PTHR30570:SF1">
    <property type="entry name" value="PHOSPHATE-BINDING PROTEIN PSTS"/>
    <property type="match status" value="1"/>
</dbReference>
<evidence type="ECO:0000259" key="5">
    <source>
        <dbReference type="Pfam" id="PF12849"/>
    </source>
</evidence>